<dbReference type="InterPro" id="IPR047951">
    <property type="entry name" value="Transpos_ISL3"/>
</dbReference>
<protein>
    <submittedName>
        <fullName evidence="3">Transposase</fullName>
    </submittedName>
</protein>
<keyword evidence="4" id="KW-1185">Reference proteome</keyword>
<name>A0ABT6X1G4_9ACTN</name>
<feature type="compositionally biased region" description="Basic residues" evidence="1">
    <location>
        <begin position="1"/>
        <end position="14"/>
    </location>
</feature>
<dbReference type="Pfam" id="PF01610">
    <property type="entry name" value="DDE_Tnp_ISL3"/>
    <property type="match status" value="1"/>
</dbReference>
<dbReference type="EMBL" id="JASCTH010000057">
    <property type="protein sequence ID" value="MDI6105833.1"/>
    <property type="molecule type" value="Genomic_DNA"/>
</dbReference>
<comment type="caution">
    <text evidence="3">The sequence shown here is derived from an EMBL/GenBank/DDBJ whole genome shotgun (WGS) entry which is preliminary data.</text>
</comment>
<evidence type="ECO:0000313" key="3">
    <source>
        <dbReference type="EMBL" id="MDI6105833.1"/>
    </source>
</evidence>
<accession>A0ABT6X1G4</accession>
<feature type="region of interest" description="Disordered" evidence="1">
    <location>
        <begin position="1"/>
        <end position="31"/>
    </location>
</feature>
<reference evidence="3 4" key="1">
    <citation type="submission" date="2023-05" db="EMBL/GenBank/DDBJ databases">
        <title>Actinoplanes sp. NEAU-A12 genome sequencing.</title>
        <authorList>
            <person name="Wang Z.-S."/>
        </authorList>
    </citation>
    <scope>NUCLEOTIDE SEQUENCE [LARGE SCALE GENOMIC DNA]</scope>
    <source>
        <strain evidence="3 4">NEAU-A12</strain>
    </source>
</reference>
<proteinExistence type="predicted"/>
<gene>
    <name evidence="3" type="ORF">QLQ12_45400</name>
</gene>
<sequence>MKERPHRGLRRPVSRRWTNADGTEDRRGTDPEWRMRNRLTRLAARMSGKHVDRLADTLEALPTRIGTPILTAWNAKEDLLDLLATARTRPNRELVHRLLRRFYTRCADSDLPELHRLATTIETWWPQILAFLTTGITNAGSEGTGRLIKTVARDAYGFRNPENQRLRTRTTTTRRHRGHLNPA</sequence>
<evidence type="ECO:0000256" key="1">
    <source>
        <dbReference type="SAM" id="MobiDB-lite"/>
    </source>
</evidence>
<dbReference type="Proteomes" id="UP001241758">
    <property type="component" value="Unassembled WGS sequence"/>
</dbReference>
<dbReference type="InterPro" id="IPR002560">
    <property type="entry name" value="Transposase_DDE"/>
</dbReference>
<dbReference type="PANTHER" id="PTHR33498">
    <property type="entry name" value="TRANSPOSASE FOR INSERTION SEQUENCE ELEMENT IS1557"/>
    <property type="match status" value="1"/>
</dbReference>
<organism evidence="3 4">
    <name type="scientific">Actinoplanes sandaracinus</name>
    <dbReference type="NCBI Taxonomy" id="3045177"/>
    <lineage>
        <taxon>Bacteria</taxon>
        <taxon>Bacillati</taxon>
        <taxon>Actinomycetota</taxon>
        <taxon>Actinomycetes</taxon>
        <taxon>Micromonosporales</taxon>
        <taxon>Micromonosporaceae</taxon>
        <taxon>Actinoplanes</taxon>
    </lineage>
</organism>
<feature type="domain" description="Transposase IS204/IS1001/IS1096/IS1165 DDE" evidence="2">
    <location>
        <begin position="27"/>
        <end position="167"/>
    </location>
</feature>
<dbReference type="PANTHER" id="PTHR33498:SF1">
    <property type="entry name" value="TRANSPOSASE FOR INSERTION SEQUENCE ELEMENT IS1557"/>
    <property type="match status" value="1"/>
</dbReference>
<evidence type="ECO:0000313" key="4">
    <source>
        <dbReference type="Proteomes" id="UP001241758"/>
    </source>
</evidence>
<evidence type="ECO:0000259" key="2">
    <source>
        <dbReference type="Pfam" id="PF01610"/>
    </source>
</evidence>